<dbReference type="EMBL" id="JAWJUL010000085">
    <property type="protein sequence ID" value="MDV3441691.1"/>
    <property type="molecule type" value="Genomic_DNA"/>
</dbReference>
<organism evidence="1 2">
    <name type="scientific">Metapseudomonas otitidis</name>
    <dbReference type="NCBI Taxonomy" id="319939"/>
    <lineage>
        <taxon>Bacteria</taxon>
        <taxon>Pseudomonadati</taxon>
        <taxon>Pseudomonadota</taxon>
        <taxon>Gammaproteobacteria</taxon>
        <taxon>Pseudomonadales</taxon>
        <taxon>Pseudomonadaceae</taxon>
        <taxon>Metapseudomonas</taxon>
    </lineage>
</organism>
<keyword evidence="2" id="KW-1185">Reference proteome</keyword>
<accession>A0ABU3XUX1</accession>
<protein>
    <submittedName>
        <fullName evidence="1">Uncharacterized protein</fullName>
    </submittedName>
</protein>
<sequence>MPTDKYSQEKYSEQYIELLQIAQENSIALGLPTPEAWINEKVEDSLIETLQRFMLEAFYPHMYSILPIYWGNSCQFLSAHIYSHLKSVGINCEIIVGEVEINGTPECDATLENLRQEYLSKQPQQGGQLIHAWVSIGGDTIIDAGLPDRIIKNYRFPERFMPPIMVGRASELSAKFRARHQPLLIGAEYIGKTNQLDLQGMQEKYSATLTS</sequence>
<evidence type="ECO:0000313" key="1">
    <source>
        <dbReference type="EMBL" id="MDV3441691.1"/>
    </source>
</evidence>
<gene>
    <name evidence="1" type="ORF">R0G64_19925</name>
</gene>
<dbReference type="RefSeq" id="WP_317234190.1">
    <property type="nucleotide sequence ID" value="NZ_JAWJUL010000085.1"/>
</dbReference>
<proteinExistence type="predicted"/>
<reference evidence="1 2" key="1">
    <citation type="submission" date="2023-10" db="EMBL/GenBank/DDBJ databases">
        <title>Pseudomonas otitidis isolated from a paediatric patient with cystic fibrosis in Chile.</title>
        <authorList>
            <person name="Amsteins-Romero L."/>
            <person name="Opazo-Capurro A."/>
            <person name="Matus-Kohler M."/>
            <person name="Gonzalez-Rocha G."/>
        </authorList>
    </citation>
    <scope>NUCLEOTIDE SEQUENCE [LARGE SCALE GENOMIC DNA]</scope>
    <source>
        <strain evidence="1 2">P-714</strain>
    </source>
</reference>
<evidence type="ECO:0000313" key="2">
    <source>
        <dbReference type="Proteomes" id="UP001273935"/>
    </source>
</evidence>
<comment type="caution">
    <text evidence="1">The sequence shown here is derived from an EMBL/GenBank/DDBJ whole genome shotgun (WGS) entry which is preliminary data.</text>
</comment>
<dbReference type="Proteomes" id="UP001273935">
    <property type="component" value="Unassembled WGS sequence"/>
</dbReference>
<name>A0ABU3XUX1_9GAMM</name>